<evidence type="ECO:0000313" key="2">
    <source>
        <dbReference type="Proteomes" id="UP000315647"/>
    </source>
</evidence>
<dbReference type="GO" id="GO:0006310">
    <property type="term" value="P:DNA recombination"/>
    <property type="evidence" value="ECO:0007669"/>
    <property type="project" value="InterPro"/>
</dbReference>
<dbReference type="InterPro" id="IPR002104">
    <property type="entry name" value="Integrase_catalytic"/>
</dbReference>
<dbReference type="Proteomes" id="UP000315647">
    <property type="component" value="Chromosome"/>
</dbReference>
<dbReference type="Gene3D" id="1.10.443.10">
    <property type="entry name" value="Intergrase catalytic core"/>
    <property type="match status" value="1"/>
</dbReference>
<dbReference type="Pfam" id="PF00589">
    <property type="entry name" value="Phage_integrase"/>
    <property type="match status" value="1"/>
</dbReference>
<dbReference type="InterPro" id="IPR013762">
    <property type="entry name" value="Integrase-like_cat_sf"/>
</dbReference>
<dbReference type="GO" id="GO:0015074">
    <property type="term" value="P:DNA integration"/>
    <property type="evidence" value="ECO:0007669"/>
    <property type="project" value="InterPro"/>
</dbReference>
<gene>
    <name evidence="1" type="ORF">Enr10x_53610</name>
</gene>
<accession>A0A518AEG7</accession>
<reference evidence="1 2" key="1">
    <citation type="submission" date="2019-03" db="EMBL/GenBank/DDBJ databases">
        <title>Deep-cultivation of Planctomycetes and their phenomic and genomic characterization uncovers novel biology.</title>
        <authorList>
            <person name="Wiegand S."/>
            <person name="Jogler M."/>
            <person name="Boedeker C."/>
            <person name="Pinto D."/>
            <person name="Vollmers J."/>
            <person name="Rivas-Marin E."/>
            <person name="Kohn T."/>
            <person name="Peeters S.H."/>
            <person name="Heuer A."/>
            <person name="Rast P."/>
            <person name="Oberbeckmann S."/>
            <person name="Bunk B."/>
            <person name="Jeske O."/>
            <person name="Meyerdierks A."/>
            <person name="Storesund J.E."/>
            <person name="Kallscheuer N."/>
            <person name="Luecker S."/>
            <person name="Lage O.M."/>
            <person name="Pohl T."/>
            <person name="Merkel B.J."/>
            <person name="Hornburger P."/>
            <person name="Mueller R.-W."/>
            <person name="Bruemmer F."/>
            <person name="Labrenz M."/>
            <person name="Spormann A.M."/>
            <person name="Op den Camp H."/>
            <person name="Overmann J."/>
            <person name="Amann R."/>
            <person name="Jetten M.S.M."/>
            <person name="Mascher T."/>
            <person name="Medema M.H."/>
            <person name="Devos D.P."/>
            <person name="Kaster A.-K."/>
            <person name="Ovreas L."/>
            <person name="Rohde M."/>
            <person name="Galperin M.Y."/>
            <person name="Jogler C."/>
        </authorList>
    </citation>
    <scope>NUCLEOTIDE SEQUENCE [LARGE SCALE GENOMIC DNA]</scope>
    <source>
        <strain evidence="1 2">Enr10</strain>
    </source>
</reference>
<name>A0A518AEG7_9PLAN</name>
<evidence type="ECO:0000313" key="1">
    <source>
        <dbReference type="EMBL" id="QDT30002.1"/>
    </source>
</evidence>
<keyword evidence="2" id="KW-1185">Reference proteome</keyword>
<proteinExistence type="predicted"/>
<dbReference type="SUPFAM" id="SSF56349">
    <property type="entry name" value="DNA breaking-rejoining enzymes"/>
    <property type="match status" value="1"/>
</dbReference>
<dbReference type="AlphaFoldDB" id="A0A518AEG7"/>
<dbReference type="InterPro" id="IPR011010">
    <property type="entry name" value="DNA_brk_join_enz"/>
</dbReference>
<sequence length="512" mass="58646">MVHYNMDQSSFMDHNLDQRRVGMPRQAKLNWDAPRNKWRVVYLGKKYRFDGGSGKSDREARKQAEAAWRATKAQLDLEAEEAKPHRTEYKNVIAEWESVLRWCIDHDEGMTAAVAREKIKALEERLAMQTPPPLGWSDRPFNGPAPLTAINERMKPVYQEAGLEPVIQVSGPTPYEHTQWQDRLETQHRRLGEASTEDTFAANVEKYLLQKRAKVAAGQLSAAWAETSRSHLEFIMEFAGSGTSVSRIDHNTVQGLYNHLLGRVAAKQMSDHYAHNVFAVFKQFVRWLVKNTSHLEMLPKNIDDHDLRISVTPREVKVLTREQIKTLMEKASPRTKLYLLLGLNSAMTQIDMAELHPNEVDWKQGIITRKRSKTGNCENVPVVSYPLWAETFELLKQERSDDPDHVLLTREGKLLRTEEINGGKYKKTDAVRLAIRRLSKKTEIEFTLKACKKTSASLLRGNRDYKGLQSLFLDHAPQTVAEIHYTTVPQELLNEAIAWLGQEMGIVKDESE</sequence>
<dbReference type="GO" id="GO:0003677">
    <property type="term" value="F:DNA binding"/>
    <property type="evidence" value="ECO:0007669"/>
    <property type="project" value="InterPro"/>
</dbReference>
<protein>
    <submittedName>
        <fullName evidence="1">Uncharacterized protein</fullName>
    </submittedName>
</protein>
<dbReference type="EMBL" id="CP037421">
    <property type="protein sequence ID" value="QDT30002.1"/>
    <property type="molecule type" value="Genomic_DNA"/>
</dbReference>
<accession>A0A517QED8</accession>
<organism evidence="1 2">
    <name type="scientific">Gimesia panareensis</name>
    <dbReference type="NCBI Taxonomy" id="2527978"/>
    <lineage>
        <taxon>Bacteria</taxon>
        <taxon>Pseudomonadati</taxon>
        <taxon>Planctomycetota</taxon>
        <taxon>Planctomycetia</taxon>
        <taxon>Planctomycetales</taxon>
        <taxon>Planctomycetaceae</taxon>
        <taxon>Gimesia</taxon>
    </lineage>
</organism>